<organism evidence="2 3">
    <name type="scientific">Fuerstiella marisgermanici</name>
    <dbReference type="NCBI Taxonomy" id="1891926"/>
    <lineage>
        <taxon>Bacteria</taxon>
        <taxon>Pseudomonadati</taxon>
        <taxon>Planctomycetota</taxon>
        <taxon>Planctomycetia</taxon>
        <taxon>Planctomycetales</taxon>
        <taxon>Planctomycetaceae</taxon>
        <taxon>Fuerstiella</taxon>
    </lineage>
</organism>
<gene>
    <name evidence="2" type="ORF">Fuma_06144</name>
</gene>
<evidence type="ECO:0000313" key="3">
    <source>
        <dbReference type="Proteomes" id="UP000187735"/>
    </source>
</evidence>
<feature type="region of interest" description="Disordered" evidence="1">
    <location>
        <begin position="63"/>
        <end position="93"/>
    </location>
</feature>
<dbReference type="OrthoDB" id="9907781at2"/>
<evidence type="ECO:0000256" key="1">
    <source>
        <dbReference type="SAM" id="MobiDB-lite"/>
    </source>
</evidence>
<feature type="compositionally biased region" description="Basic residues" evidence="1">
    <location>
        <begin position="75"/>
        <end position="84"/>
    </location>
</feature>
<protein>
    <submittedName>
        <fullName evidence="2">Uncharacterized protein</fullName>
    </submittedName>
</protein>
<dbReference type="AlphaFoldDB" id="A0A1P8WQY7"/>
<evidence type="ECO:0000313" key="2">
    <source>
        <dbReference type="EMBL" id="APZ96475.1"/>
    </source>
</evidence>
<dbReference type="EMBL" id="CP017641">
    <property type="protein sequence ID" value="APZ96475.1"/>
    <property type="molecule type" value="Genomic_DNA"/>
</dbReference>
<dbReference type="RefSeq" id="WP_077027496.1">
    <property type="nucleotide sequence ID" value="NZ_CP017641.1"/>
</dbReference>
<dbReference type="Proteomes" id="UP000187735">
    <property type="component" value="Chromosome"/>
</dbReference>
<sequence length="93" mass="10350">MLKITKSAWNRLTKIQSKRPEISAFRLTHKDGIVKCRKGVCKPDDQVIEQSGTPTLLMTPTVASDLSQETLHAPKTGRGRRLRLKSTPGIPKT</sequence>
<dbReference type="KEGG" id="fmr:Fuma_06144"/>
<keyword evidence="3" id="KW-1185">Reference proteome</keyword>
<reference evidence="2 3" key="1">
    <citation type="journal article" date="2016" name="Front. Microbiol.">
        <title>Fuerstia marisgermanicae gen. nov., sp. nov., an Unusual Member of the Phylum Planctomycetes from the German Wadden Sea.</title>
        <authorList>
            <person name="Kohn T."/>
            <person name="Heuer A."/>
            <person name="Jogler M."/>
            <person name="Vollmers J."/>
            <person name="Boedeker C."/>
            <person name="Bunk B."/>
            <person name="Rast P."/>
            <person name="Borchert D."/>
            <person name="Glockner I."/>
            <person name="Freese H.M."/>
            <person name="Klenk H.P."/>
            <person name="Overmann J."/>
            <person name="Kaster A.K."/>
            <person name="Rohde M."/>
            <person name="Wiegand S."/>
            <person name="Jogler C."/>
        </authorList>
    </citation>
    <scope>NUCLEOTIDE SEQUENCE [LARGE SCALE GENOMIC DNA]</scope>
    <source>
        <strain evidence="2 3">NH11</strain>
    </source>
</reference>
<accession>A0A1P8WQY7</accession>
<name>A0A1P8WQY7_9PLAN</name>
<proteinExistence type="predicted"/>